<gene>
    <name evidence="2" type="ORF">TNIN_253281</name>
</gene>
<evidence type="ECO:0000313" key="3">
    <source>
        <dbReference type="Proteomes" id="UP000886998"/>
    </source>
</evidence>
<accession>A0A8X6XQZ6</accession>
<evidence type="ECO:0000256" key="1">
    <source>
        <dbReference type="SAM" id="MobiDB-lite"/>
    </source>
</evidence>
<dbReference type="Proteomes" id="UP000886998">
    <property type="component" value="Unassembled WGS sequence"/>
</dbReference>
<proteinExistence type="predicted"/>
<organism evidence="2 3">
    <name type="scientific">Trichonephila inaurata madagascariensis</name>
    <dbReference type="NCBI Taxonomy" id="2747483"/>
    <lineage>
        <taxon>Eukaryota</taxon>
        <taxon>Metazoa</taxon>
        <taxon>Ecdysozoa</taxon>
        <taxon>Arthropoda</taxon>
        <taxon>Chelicerata</taxon>
        <taxon>Arachnida</taxon>
        <taxon>Araneae</taxon>
        <taxon>Araneomorphae</taxon>
        <taxon>Entelegynae</taxon>
        <taxon>Araneoidea</taxon>
        <taxon>Nephilidae</taxon>
        <taxon>Trichonephila</taxon>
        <taxon>Trichonephila inaurata</taxon>
    </lineage>
</organism>
<evidence type="ECO:0000313" key="2">
    <source>
        <dbReference type="EMBL" id="GFY58583.1"/>
    </source>
</evidence>
<name>A0A8X6XQZ6_9ARAC</name>
<sequence length="100" mass="11109">MTGRFEAVPAPSNNQGKRSWGILNLPTNTRLSFLSRSDVGPTKNTQDKSPFPNQAVLNEAYNTPLEKREGTSTCHLFQCPRSQTISVFPNVPSEGWMGRD</sequence>
<feature type="region of interest" description="Disordered" evidence="1">
    <location>
        <begin position="1"/>
        <end position="22"/>
    </location>
</feature>
<keyword evidence="3" id="KW-1185">Reference proteome</keyword>
<dbReference type="EMBL" id="BMAV01012168">
    <property type="protein sequence ID" value="GFY58583.1"/>
    <property type="molecule type" value="Genomic_DNA"/>
</dbReference>
<dbReference type="AlphaFoldDB" id="A0A8X6XQZ6"/>
<reference evidence="2" key="1">
    <citation type="submission" date="2020-08" db="EMBL/GenBank/DDBJ databases">
        <title>Multicomponent nature underlies the extraordinary mechanical properties of spider dragline silk.</title>
        <authorList>
            <person name="Kono N."/>
            <person name="Nakamura H."/>
            <person name="Mori M."/>
            <person name="Yoshida Y."/>
            <person name="Ohtoshi R."/>
            <person name="Malay A.D."/>
            <person name="Moran D.A.P."/>
            <person name="Tomita M."/>
            <person name="Numata K."/>
            <person name="Arakawa K."/>
        </authorList>
    </citation>
    <scope>NUCLEOTIDE SEQUENCE</scope>
</reference>
<comment type="caution">
    <text evidence="2">The sequence shown here is derived from an EMBL/GenBank/DDBJ whole genome shotgun (WGS) entry which is preliminary data.</text>
</comment>
<protein>
    <submittedName>
        <fullName evidence="2">Uncharacterized protein</fullName>
    </submittedName>
</protein>